<evidence type="ECO:0000259" key="2">
    <source>
        <dbReference type="Pfam" id="PF16036"/>
    </source>
</evidence>
<keyword evidence="1" id="KW-0732">Signal</keyword>
<dbReference type="AlphaFoldDB" id="A0A9X1WZR9"/>
<comment type="caution">
    <text evidence="3">The sequence shown here is derived from an EMBL/GenBank/DDBJ whole genome shotgun (WGS) entry which is preliminary data.</text>
</comment>
<dbReference type="InterPro" id="IPR016087">
    <property type="entry name" value="Chalcone_isomerase"/>
</dbReference>
<dbReference type="Pfam" id="PF16036">
    <property type="entry name" value="Chalcone_3"/>
    <property type="match status" value="1"/>
</dbReference>
<accession>A0A9X1WZR9</accession>
<dbReference type="GO" id="GO:0016853">
    <property type="term" value="F:isomerase activity"/>
    <property type="evidence" value="ECO:0007669"/>
    <property type="project" value="UniProtKB-KW"/>
</dbReference>
<protein>
    <submittedName>
        <fullName evidence="3">Chalcone isomerase family protein</fullName>
    </submittedName>
</protein>
<dbReference type="EMBL" id="JAKUML010000014">
    <property type="protein sequence ID" value="MCJ8147102.1"/>
    <property type="molecule type" value="Genomic_DNA"/>
</dbReference>
<feature type="domain" description="Chalcone isomerase" evidence="2">
    <location>
        <begin position="60"/>
        <end position="165"/>
    </location>
</feature>
<reference evidence="3" key="1">
    <citation type="submission" date="2022-02" db="EMBL/GenBank/DDBJ databases">
        <title>Acinetobacter A3.8 sp. nov., isolated from Sediment (Zhairuo Island).</title>
        <authorList>
            <person name="Zheng K."/>
        </authorList>
    </citation>
    <scope>NUCLEOTIDE SEQUENCE</scope>
    <source>
        <strain evidence="3">A3.8</strain>
    </source>
</reference>
<proteinExistence type="predicted"/>
<gene>
    <name evidence="3" type="ORF">MKI79_09355</name>
</gene>
<organism evidence="3 4">
    <name type="scientific">Acinetobacter sedimenti</name>
    <dbReference type="NCBI Taxonomy" id="2919922"/>
    <lineage>
        <taxon>Bacteria</taxon>
        <taxon>Pseudomonadati</taxon>
        <taxon>Pseudomonadota</taxon>
        <taxon>Gammaproteobacteria</taxon>
        <taxon>Moraxellales</taxon>
        <taxon>Moraxellaceae</taxon>
        <taxon>Acinetobacter</taxon>
    </lineage>
</organism>
<dbReference type="RefSeq" id="WP_241572561.1">
    <property type="nucleotide sequence ID" value="NZ_JAKUML010000014.1"/>
</dbReference>
<feature type="chain" id="PRO_5040940044" evidence="1">
    <location>
        <begin position="27"/>
        <end position="167"/>
    </location>
</feature>
<name>A0A9X1WZR9_9GAMM</name>
<keyword evidence="3" id="KW-0413">Isomerase</keyword>
<dbReference type="Proteomes" id="UP001139701">
    <property type="component" value="Unassembled WGS sequence"/>
</dbReference>
<evidence type="ECO:0000313" key="4">
    <source>
        <dbReference type="Proteomes" id="UP001139701"/>
    </source>
</evidence>
<evidence type="ECO:0000256" key="1">
    <source>
        <dbReference type="SAM" id="SignalP"/>
    </source>
</evidence>
<keyword evidence="4" id="KW-1185">Reference proteome</keyword>
<feature type="signal peptide" evidence="1">
    <location>
        <begin position="1"/>
        <end position="26"/>
    </location>
</feature>
<evidence type="ECO:0000313" key="3">
    <source>
        <dbReference type="EMBL" id="MCJ8147102.1"/>
    </source>
</evidence>
<sequence>MGIAIQKPLILLITSSIFVVPHSAHASTLKKCAEAPLTVSKKNVGKVQYAAEQCGKSWHKQSIELEFSYTENIPAWAFRRAANHFLKKNIASKTELNALMPINRHYSQVKNGDVYRLRYDHPSTSLRLFLNGQQIAYIKNQYANQYFKIWFGSEPFSDTLKRQLLNP</sequence>